<dbReference type="AlphaFoldDB" id="A0A1H8INK8"/>
<name>A0A1H8INK8_9PROT</name>
<dbReference type="Proteomes" id="UP000183898">
    <property type="component" value="Unassembled WGS sequence"/>
</dbReference>
<proteinExistence type="predicted"/>
<gene>
    <name evidence="1" type="ORF">SAMN05216404_106125</name>
</gene>
<dbReference type="EMBL" id="FOCT01000006">
    <property type="protein sequence ID" value="SEN69972.1"/>
    <property type="molecule type" value="Genomic_DNA"/>
</dbReference>
<reference evidence="1 2" key="1">
    <citation type="submission" date="2016-10" db="EMBL/GenBank/DDBJ databases">
        <authorList>
            <person name="de Groot N.N."/>
        </authorList>
    </citation>
    <scope>NUCLEOTIDE SEQUENCE [LARGE SCALE GENOMIC DNA]</scope>
    <source>
        <strain evidence="1 2">Nl18</strain>
    </source>
</reference>
<protein>
    <submittedName>
        <fullName evidence="1">Uncharacterized protein</fullName>
    </submittedName>
</protein>
<sequence>MNSPEFPQLLPEDTPKSQIDVPDCVINTTVRDLLVESESTCPGSFGHAGFFP</sequence>
<accession>A0A1H8INK8</accession>
<organism evidence="1 2">
    <name type="scientific">Nitrosospira multiformis</name>
    <dbReference type="NCBI Taxonomy" id="1231"/>
    <lineage>
        <taxon>Bacteria</taxon>
        <taxon>Pseudomonadati</taxon>
        <taxon>Pseudomonadota</taxon>
        <taxon>Betaproteobacteria</taxon>
        <taxon>Nitrosomonadales</taxon>
        <taxon>Nitrosomonadaceae</taxon>
        <taxon>Nitrosospira</taxon>
    </lineage>
</organism>
<evidence type="ECO:0000313" key="1">
    <source>
        <dbReference type="EMBL" id="SEN69972.1"/>
    </source>
</evidence>
<evidence type="ECO:0000313" key="2">
    <source>
        <dbReference type="Proteomes" id="UP000183898"/>
    </source>
</evidence>